<reference evidence="5" key="2">
    <citation type="submission" date="2018-05" db="EMBL/GenBank/DDBJ databases">
        <title>Effector identification in a new, highly contiguous assembly of the strawberry crown rot pathogen Phytophthora cactorum.</title>
        <authorList>
            <person name="Armitage A.D."/>
            <person name="Nellist C.F."/>
            <person name="Bates H."/>
            <person name="Vickerstaff R.J."/>
            <person name="Harrison R.J."/>
        </authorList>
    </citation>
    <scope>NUCLEOTIDE SEQUENCE</scope>
    <source>
        <strain evidence="1">15-7</strain>
        <strain evidence="2">4032</strain>
        <strain evidence="3">4040</strain>
        <strain evidence="4">P415</strain>
        <strain evidence="5">P421</strain>
    </source>
</reference>
<dbReference type="Proteomes" id="UP000736787">
    <property type="component" value="Unassembled WGS sequence"/>
</dbReference>
<dbReference type="EMBL" id="RCML01000508">
    <property type="protein sequence ID" value="KAG2975062.1"/>
    <property type="molecule type" value="Genomic_DNA"/>
</dbReference>
<dbReference type="Proteomes" id="UP000697107">
    <property type="component" value="Unassembled WGS sequence"/>
</dbReference>
<dbReference type="OrthoDB" id="97124at2759"/>
<dbReference type="Proteomes" id="UP000251314">
    <property type="component" value="Unassembled WGS sequence"/>
</dbReference>
<dbReference type="Proteomes" id="UP000735874">
    <property type="component" value="Unassembled WGS sequence"/>
</dbReference>
<proteinExistence type="predicted"/>
<evidence type="ECO:0000313" key="3">
    <source>
        <dbReference type="EMBL" id="KAG2927815.1"/>
    </source>
</evidence>
<evidence type="ECO:0000313" key="6">
    <source>
        <dbReference type="EMBL" id="RAW26731.1"/>
    </source>
</evidence>
<evidence type="ECO:0000313" key="4">
    <source>
        <dbReference type="EMBL" id="KAG2975062.1"/>
    </source>
</evidence>
<evidence type="ECO:0000313" key="7">
    <source>
        <dbReference type="Proteomes" id="UP000251314"/>
    </source>
</evidence>
<evidence type="ECO:0000313" key="5">
    <source>
        <dbReference type="EMBL" id="KAG3216628.1"/>
    </source>
</evidence>
<dbReference type="VEuPathDB" id="FungiDB:PC110_g16867"/>
<sequence length="122" mass="13863">MRYRILKCVSPTCAKAGEDGRKCPWRAKVLTCRHRSIVDIFEVGQHIAQCADPPSGNLSEKDKDVGRSLAQVFVKPVRIRNRIADENGGLAPSLDKLQHFVSYYRKTKMNNSDDMNELEKMI</sequence>
<evidence type="ECO:0000313" key="1">
    <source>
        <dbReference type="EMBL" id="KAG2853209.1"/>
    </source>
</evidence>
<gene>
    <name evidence="6" type="ORF">PC110_g16867</name>
    <name evidence="1" type="ORF">PC113_g14355</name>
    <name evidence="2" type="ORF">PC115_g11212</name>
    <name evidence="3" type="ORF">PC117_g14479</name>
    <name evidence="4" type="ORF">PC118_g14159</name>
    <name evidence="5" type="ORF">PC129_g12519</name>
</gene>
<dbReference type="Proteomes" id="UP000760860">
    <property type="component" value="Unassembled WGS sequence"/>
</dbReference>
<dbReference type="EMBL" id="RCMV01000472">
    <property type="protein sequence ID" value="KAG3216628.1"/>
    <property type="molecule type" value="Genomic_DNA"/>
</dbReference>
<accession>A0A329RQK5</accession>
<dbReference type="EMBL" id="RCMI01000347">
    <property type="protein sequence ID" value="KAG2916021.1"/>
    <property type="molecule type" value="Genomic_DNA"/>
</dbReference>
<dbReference type="EMBL" id="RCMG01000493">
    <property type="protein sequence ID" value="KAG2853209.1"/>
    <property type="molecule type" value="Genomic_DNA"/>
</dbReference>
<keyword evidence="7" id="KW-1185">Reference proteome</keyword>
<name>A0A329RQK5_9STRA</name>
<comment type="caution">
    <text evidence="6">The sequence shown here is derived from an EMBL/GenBank/DDBJ whole genome shotgun (WGS) entry which is preliminary data.</text>
</comment>
<protein>
    <submittedName>
        <fullName evidence="6">Uncharacterized protein</fullName>
    </submittedName>
</protein>
<organism evidence="6 7">
    <name type="scientific">Phytophthora cactorum</name>
    <dbReference type="NCBI Taxonomy" id="29920"/>
    <lineage>
        <taxon>Eukaryota</taxon>
        <taxon>Sar</taxon>
        <taxon>Stramenopiles</taxon>
        <taxon>Oomycota</taxon>
        <taxon>Peronosporomycetes</taxon>
        <taxon>Peronosporales</taxon>
        <taxon>Peronosporaceae</taxon>
        <taxon>Phytophthora</taxon>
    </lineage>
</organism>
<dbReference type="EMBL" id="RCMK01000454">
    <property type="protein sequence ID" value="KAG2927815.1"/>
    <property type="molecule type" value="Genomic_DNA"/>
</dbReference>
<dbReference type="EMBL" id="MJFZ01000623">
    <property type="protein sequence ID" value="RAW26731.1"/>
    <property type="molecule type" value="Genomic_DNA"/>
</dbReference>
<reference evidence="6 7" key="1">
    <citation type="submission" date="2018-01" db="EMBL/GenBank/DDBJ databases">
        <title>Draft genome of the strawberry crown rot pathogen Phytophthora cactorum.</title>
        <authorList>
            <person name="Armitage A.D."/>
            <person name="Lysoe E."/>
            <person name="Nellist C.F."/>
            <person name="Harrison R.J."/>
            <person name="Brurberg M.B."/>
        </authorList>
    </citation>
    <scope>NUCLEOTIDE SEQUENCE [LARGE SCALE GENOMIC DNA]</scope>
    <source>
        <strain evidence="6 7">10300</strain>
    </source>
</reference>
<dbReference type="Proteomes" id="UP000774804">
    <property type="component" value="Unassembled WGS sequence"/>
</dbReference>
<evidence type="ECO:0000313" key="2">
    <source>
        <dbReference type="EMBL" id="KAG2916021.1"/>
    </source>
</evidence>
<dbReference type="AlphaFoldDB" id="A0A329RQK5"/>